<feature type="transmembrane region" description="Helical" evidence="1">
    <location>
        <begin position="43"/>
        <end position="61"/>
    </location>
</feature>
<organism evidence="3 4">
    <name type="scientific">Mucilaginibacter gynuensis</name>
    <dbReference type="NCBI Taxonomy" id="1302236"/>
    <lineage>
        <taxon>Bacteria</taxon>
        <taxon>Pseudomonadati</taxon>
        <taxon>Bacteroidota</taxon>
        <taxon>Sphingobacteriia</taxon>
        <taxon>Sphingobacteriales</taxon>
        <taxon>Sphingobacteriaceae</taxon>
        <taxon>Mucilaginibacter</taxon>
    </lineage>
</organism>
<keyword evidence="1" id="KW-0812">Transmembrane</keyword>
<reference evidence="4" key="1">
    <citation type="journal article" date="2019" name="Int. J. Syst. Evol. Microbiol.">
        <title>The Global Catalogue of Microorganisms (GCM) 10K type strain sequencing project: providing services to taxonomists for standard genome sequencing and annotation.</title>
        <authorList>
            <consortium name="The Broad Institute Genomics Platform"/>
            <consortium name="The Broad Institute Genome Sequencing Center for Infectious Disease"/>
            <person name="Wu L."/>
            <person name="Ma J."/>
        </authorList>
    </citation>
    <scope>NUCLEOTIDE SEQUENCE [LARGE SCALE GENOMIC DNA]</scope>
    <source>
        <strain evidence="4">JCM 17705</strain>
    </source>
</reference>
<dbReference type="RefSeq" id="WP_345211575.1">
    <property type="nucleotide sequence ID" value="NZ_BAABFT010000006.1"/>
</dbReference>
<evidence type="ECO:0000256" key="2">
    <source>
        <dbReference type="SAM" id="SignalP"/>
    </source>
</evidence>
<keyword evidence="1" id="KW-0472">Membrane</keyword>
<dbReference type="EMBL" id="BAABFT010000006">
    <property type="protein sequence ID" value="GAA4324704.1"/>
    <property type="molecule type" value="Genomic_DNA"/>
</dbReference>
<comment type="caution">
    <text evidence="3">The sequence shown here is derived from an EMBL/GenBank/DDBJ whole genome shotgun (WGS) entry which is preliminary data.</text>
</comment>
<name>A0ABP8GI10_9SPHI</name>
<keyword evidence="4" id="KW-1185">Reference proteome</keyword>
<protein>
    <submittedName>
        <fullName evidence="3">Uncharacterized protein</fullName>
    </submittedName>
</protein>
<keyword evidence="1" id="KW-1133">Transmembrane helix</keyword>
<gene>
    <name evidence="3" type="ORF">GCM10023149_26510</name>
</gene>
<sequence>MKTGKIKALLILFMLAALNLKAADDVPLPCDNSDPDLECPIDTWVLLLAVIVLMFTFIRLARRHNQASP</sequence>
<feature type="chain" id="PRO_5045825257" evidence="2">
    <location>
        <begin position="23"/>
        <end position="69"/>
    </location>
</feature>
<evidence type="ECO:0000313" key="4">
    <source>
        <dbReference type="Proteomes" id="UP001500582"/>
    </source>
</evidence>
<proteinExistence type="predicted"/>
<feature type="signal peptide" evidence="2">
    <location>
        <begin position="1"/>
        <end position="22"/>
    </location>
</feature>
<accession>A0ABP8GI10</accession>
<evidence type="ECO:0000256" key="1">
    <source>
        <dbReference type="SAM" id="Phobius"/>
    </source>
</evidence>
<dbReference type="Proteomes" id="UP001500582">
    <property type="component" value="Unassembled WGS sequence"/>
</dbReference>
<keyword evidence="2" id="KW-0732">Signal</keyword>
<evidence type="ECO:0000313" key="3">
    <source>
        <dbReference type="EMBL" id="GAA4324704.1"/>
    </source>
</evidence>